<dbReference type="SUPFAM" id="SSF51905">
    <property type="entry name" value="FAD/NAD(P)-binding domain"/>
    <property type="match status" value="1"/>
</dbReference>
<dbReference type="GO" id="GO:0050660">
    <property type="term" value="F:flavin adenine dinucleotide binding"/>
    <property type="evidence" value="ECO:0007669"/>
    <property type="project" value="InterPro"/>
</dbReference>
<dbReference type="Pfam" id="PF05199">
    <property type="entry name" value="GMC_oxred_C"/>
    <property type="match status" value="1"/>
</dbReference>
<evidence type="ECO:0000256" key="10">
    <source>
        <dbReference type="ARBA" id="ARBA00023002"/>
    </source>
</evidence>
<feature type="active site" description="Proton donor" evidence="13">
    <location>
        <position position="520"/>
    </location>
</feature>
<dbReference type="Gene3D" id="3.50.50.60">
    <property type="entry name" value="FAD/NAD(P)-binding domain"/>
    <property type="match status" value="1"/>
</dbReference>
<evidence type="ECO:0000259" key="18">
    <source>
        <dbReference type="PROSITE" id="PS00624"/>
    </source>
</evidence>
<organism evidence="19 20">
    <name type="scientific">Aspergillus caelatus</name>
    <dbReference type="NCBI Taxonomy" id="61420"/>
    <lineage>
        <taxon>Eukaryota</taxon>
        <taxon>Fungi</taxon>
        <taxon>Dikarya</taxon>
        <taxon>Ascomycota</taxon>
        <taxon>Pezizomycotina</taxon>
        <taxon>Eurotiomycetes</taxon>
        <taxon>Eurotiomycetidae</taxon>
        <taxon>Eurotiales</taxon>
        <taxon>Aspergillaceae</taxon>
        <taxon>Aspergillus</taxon>
        <taxon>Aspergillus subgen. Circumdati</taxon>
    </lineage>
</organism>
<dbReference type="SUPFAM" id="SSF54373">
    <property type="entry name" value="FAD-linked reductases, C-terminal domain"/>
    <property type="match status" value="1"/>
</dbReference>
<evidence type="ECO:0000256" key="6">
    <source>
        <dbReference type="ARBA" id="ARBA00022512"/>
    </source>
</evidence>
<evidence type="ECO:0000256" key="11">
    <source>
        <dbReference type="ARBA" id="ARBA00049435"/>
    </source>
</evidence>
<dbReference type="Pfam" id="PF00732">
    <property type="entry name" value="GMC_oxred_N"/>
    <property type="match status" value="1"/>
</dbReference>
<dbReference type="EC" id="1.1.3.4" evidence="12"/>
<dbReference type="InterPro" id="IPR007867">
    <property type="entry name" value="GMC_OxRtase_C"/>
</dbReference>
<comment type="subunit">
    <text evidence="5">Homodimer.</text>
</comment>
<dbReference type="PROSITE" id="PS00624">
    <property type="entry name" value="GMC_OXRED_2"/>
    <property type="match status" value="1"/>
</dbReference>
<protein>
    <recommendedName>
        <fullName evidence="12">glucose oxidase</fullName>
        <ecNumber evidence="12">1.1.3.4</ecNumber>
    </recommendedName>
</protein>
<keyword evidence="10" id="KW-0560">Oxidoreductase</keyword>
<dbReference type="InterPro" id="IPR036188">
    <property type="entry name" value="FAD/NAD-bd_sf"/>
</dbReference>
<dbReference type="InterPro" id="IPR027424">
    <property type="entry name" value="Glucose_Oxidase_domain_2"/>
</dbReference>
<sequence length="594" mass="65317">MLLFWILLLVVGAVASDYDYIIVGGGTSGLAVANRLAQDPKVSVLVIEAGSSVFDNVNVTDISNLPYTYDSPLDWAYETTEQGFGKRRQVMRAGKALGGTSVMNGAAYVRAEKGQIDALHEFGIDGWDWDSLFPYYTKSENMTTPNKTQTEAGASICPTYHGSSGPVHVGFMDIRKEEYDLTASMNRTLESLGIPWNQDLNSGHMRGFALHPYTVDVTNIRSDAARAYYWPYAERPNLRVKLDTFVSRILWHNEEDGSDIRAQGVEVFTQEGNGRQINVVNARREVIMAAGAMRTPAILELSGVGNPRILEKYGIPVQVNLPSVGENLQDQLNTSIVVSTKTPITGTRTVAFASASDIFGSSVESVATLVRSQLEGYADIAASSSNGAMTKEDLLKMFEIQHDLVFDQDVPVAEFVFILENANTIHTGYWGLLPFARGNVHISSADPMAPPVVNPNFGLFEWDVQVQIAMSKFLRQMYKSGELNNLISNETLPGFKEIPEEASDETWKEWIGEQYTPNYHAIGTTSMLPRSMGGVVDSRLKIYGTSNVRVVDSSIQPMQIGGHPTANLYAIAERVSDMIKEDAITTTKSKLSAF</sequence>
<accession>A0A5N7ALQ4</accession>
<evidence type="ECO:0000313" key="20">
    <source>
        <dbReference type="Proteomes" id="UP000326268"/>
    </source>
</evidence>
<evidence type="ECO:0000256" key="1">
    <source>
        <dbReference type="ARBA" id="ARBA00001974"/>
    </source>
</evidence>
<keyword evidence="20" id="KW-1185">Reference proteome</keyword>
<evidence type="ECO:0000256" key="16">
    <source>
        <dbReference type="SAM" id="SignalP"/>
    </source>
</evidence>
<dbReference type="Gene3D" id="4.10.450.10">
    <property type="entry name" value="Glucose Oxidase, domain 2"/>
    <property type="match status" value="1"/>
</dbReference>
<feature type="signal peptide" evidence="16">
    <location>
        <begin position="1"/>
        <end position="15"/>
    </location>
</feature>
<dbReference type="PANTHER" id="PTHR11552">
    <property type="entry name" value="GLUCOSE-METHANOL-CHOLINE GMC OXIDOREDUCTASE"/>
    <property type="match status" value="1"/>
</dbReference>
<feature type="chain" id="PRO_5024853598" description="glucose oxidase" evidence="16">
    <location>
        <begin position="16"/>
        <end position="594"/>
    </location>
</feature>
<dbReference type="InterPro" id="IPR000172">
    <property type="entry name" value="GMC_OxRdtase_N"/>
</dbReference>
<comment type="cofactor">
    <cofactor evidence="1 14">
        <name>FAD</name>
        <dbReference type="ChEBI" id="CHEBI:57692"/>
    </cofactor>
</comment>
<dbReference type="PANTHER" id="PTHR11552:SF201">
    <property type="entry name" value="GLUCOSE-METHANOL-CHOLINE OXIDOREDUCTASE N-TERMINAL DOMAIN-CONTAINING PROTEIN"/>
    <property type="match status" value="1"/>
</dbReference>
<evidence type="ECO:0000256" key="5">
    <source>
        <dbReference type="ARBA" id="ARBA00011738"/>
    </source>
</evidence>
<keyword evidence="6" id="KW-0134">Cell wall</keyword>
<dbReference type="RefSeq" id="XP_031933862.1">
    <property type="nucleotide sequence ID" value="XM_032073793.1"/>
</dbReference>
<comment type="subcellular location">
    <subcellularLocation>
        <location evidence="2">Secreted</location>
        <location evidence="2">Cell wall</location>
    </subcellularLocation>
    <subcellularLocation>
        <location evidence="3">Secreted</location>
        <location evidence="3">Extracellular space</location>
        <location evidence="3">Extracellular matrix</location>
    </subcellularLocation>
</comment>
<comment type="similarity">
    <text evidence="4 15">Belongs to the GMC oxidoreductase family.</text>
</comment>
<evidence type="ECO:0000256" key="3">
    <source>
        <dbReference type="ARBA" id="ARBA00004498"/>
    </source>
</evidence>
<dbReference type="GeneID" id="43658239"/>
<evidence type="ECO:0000256" key="13">
    <source>
        <dbReference type="PIRSR" id="PIRSR000137-1"/>
    </source>
</evidence>
<dbReference type="OrthoDB" id="269227at2759"/>
<evidence type="ECO:0000256" key="15">
    <source>
        <dbReference type="RuleBase" id="RU003968"/>
    </source>
</evidence>
<comment type="catalytic activity">
    <reaction evidence="11">
        <text>beta-D-glucose + O2 = D-glucono-1,5-lactone + H2O2</text>
        <dbReference type="Rhea" id="RHEA:11428"/>
        <dbReference type="ChEBI" id="CHEBI:15379"/>
        <dbReference type="ChEBI" id="CHEBI:15903"/>
        <dbReference type="ChEBI" id="CHEBI:16217"/>
        <dbReference type="ChEBI" id="CHEBI:16240"/>
        <dbReference type="EC" id="1.1.3.4"/>
    </reaction>
    <physiologicalReaction direction="left-to-right" evidence="11">
        <dbReference type="Rhea" id="RHEA:11429"/>
    </physiologicalReaction>
</comment>
<evidence type="ECO:0000256" key="8">
    <source>
        <dbReference type="ARBA" id="ARBA00022630"/>
    </source>
</evidence>
<evidence type="ECO:0000256" key="12">
    <source>
        <dbReference type="ARBA" id="ARBA00049722"/>
    </source>
</evidence>
<proteinExistence type="inferred from homology"/>
<evidence type="ECO:0000256" key="9">
    <source>
        <dbReference type="ARBA" id="ARBA00022827"/>
    </source>
</evidence>
<keyword evidence="7" id="KW-0964">Secreted</keyword>
<keyword evidence="16" id="KW-0732">Signal</keyword>
<feature type="binding site" evidence="14">
    <location>
        <position position="100"/>
    </location>
    <ligand>
        <name>FAD</name>
        <dbReference type="ChEBI" id="CHEBI:57692"/>
    </ligand>
</feature>
<evidence type="ECO:0000256" key="4">
    <source>
        <dbReference type="ARBA" id="ARBA00010790"/>
    </source>
</evidence>
<dbReference type="EMBL" id="ML737563">
    <property type="protein sequence ID" value="KAE8370781.1"/>
    <property type="molecule type" value="Genomic_DNA"/>
</dbReference>
<feature type="domain" description="Glucose-methanol-choline oxidoreductase N-terminal" evidence="17">
    <location>
        <begin position="94"/>
        <end position="117"/>
    </location>
</feature>
<reference evidence="19 20" key="1">
    <citation type="submission" date="2019-04" db="EMBL/GenBank/DDBJ databases">
        <title>Friends and foes A comparative genomics studyof 23 Aspergillus species from section Flavi.</title>
        <authorList>
            <consortium name="DOE Joint Genome Institute"/>
            <person name="Kjaerbolling I."/>
            <person name="Vesth T."/>
            <person name="Frisvad J.C."/>
            <person name="Nybo J.L."/>
            <person name="Theobald S."/>
            <person name="Kildgaard S."/>
            <person name="Isbrandt T."/>
            <person name="Kuo A."/>
            <person name="Sato A."/>
            <person name="Lyhne E.K."/>
            <person name="Kogle M.E."/>
            <person name="Wiebenga A."/>
            <person name="Kun R.S."/>
            <person name="Lubbers R.J."/>
            <person name="Makela M.R."/>
            <person name="Barry K."/>
            <person name="Chovatia M."/>
            <person name="Clum A."/>
            <person name="Daum C."/>
            <person name="Haridas S."/>
            <person name="He G."/>
            <person name="LaButti K."/>
            <person name="Lipzen A."/>
            <person name="Mondo S."/>
            <person name="Riley R."/>
            <person name="Salamov A."/>
            <person name="Simmons B.A."/>
            <person name="Magnuson J.K."/>
            <person name="Henrissat B."/>
            <person name="Mortensen U.H."/>
            <person name="Larsen T.O."/>
            <person name="Devries R.P."/>
            <person name="Grigoriev I.V."/>
            <person name="Machida M."/>
            <person name="Baker S.E."/>
            <person name="Andersen M.R."/>
        </authorList>
    </citation>
    <scope>NUCLEOTIDE SEQUENCE [LARGE SCALE GENOMIC DNA]</scope>
    <source>
        <strain evidence="19 20">CBS 763.97</strain>
    </source>
</reference>
<keyword evidence="8 15" id="KW-0285">Flavoprotein</keyword>
<dbReference type="Gene3D" id="3.30.560.10">
    <property type="entry name" value="Glucose Oxidase, domain 3"/>
    <property type="match status" value="1"/>
</dbReference>
<feature type="binding site" evidence="14">
    <location>
        <begin position="27"/>
        <end position="28"/>
    </location>
    <ligand>
        <name>FAD</name>
        <dbReference type="ChEBI" id="CHEBI:57692"/>
    </ligand>
</feature>
<evidence type="ECO:0000259" key="17">
    <source>
        <dbReference type="PROSITE" id="PS00623"/>
    </source>
</evidence>
<dbReference type="AlphaFoldDB" id="A0A5N7ALQ4"/>
<gene>
    <name evidence="19" type="ORF">BDV27DRAFT_164963</name>
</gene>
<evidence type="ECO:0000256" key="7">
    <source>
        <dbReference type="ARBA" id="ARBA00022530"/>
    </source>
</evidence>
<keyword evidence="9 14" id="KW-0274">FAD</keyword>
<evidence type="ECO:0000256" key="14">
    <source>
        <dbReference type="PIRSR" id="PIRSR000137-2"/>
    </source>
</evidence>
<dbReference type="GO" id="GO:0046562">
    <property type="term" value="F:beta-D-glucose oxidase activity"/>
    <property type="evidence" value="ECO:0007669"/>
    <property type="project" value="UniProtKB-EC"/>
</dbReference>
<dbReference type="PROSITE" id="PS00623">
    <property type="entry name" value="GMC_OXRED_1"/>
    <property type="match status" value="1"/>
</dbReference>
<feature type="domain" description="Glucose-methanol-choline oxidoreductase N-terminal" evidence="18">
    <location>
        <begin position="291"/>
        <end position="305"/>
    </location>
</feature>
<keyword evidence="7" id="KW-0272">Extracellular matrix</keyword>
<dbReference type="PIRSF" id="PIRSF000137">
    <property type="entry name" value="Alcohol_oxidase"/>
    <property type="match status" value="1"/>
</dbReference>
<evidence type="ECO:0000313" key="19">
    <source>
        <dbReference type="EMBL" id="KAE8370781.1"/>
    </source>
</evidence>
<feature type="binding site" evidence="14">
    <location>
        <position position="246"/>
    </location>
    <ligand>
        <name>FAD</name>
        <dbReference type="ChEBI" id="CHEBI:57692"/>
    </ligand>
</feature>
<evidence type="ECO:0000256" key="2">
    <source>
        <dbReference type="ARBA" id="ARBA00004191"/>
    </source>
</evidence>
<feature type="active site" description="Proton acceptor" evidence="13">
    <location>
        <position position="563"/>
    </location>
</feature>
<dbReference type="Proteomes" id="UP000326268">
    <property type="component" value="Unassembled WGS sequence"/>
</dbReference>
<dbReference type="InterPro" id="IPR012132">
    <property type="entry name" value="GMC_OxRdtase"/>
</dbReference>
<name>A0A5N7ALQ4_9EURO</name>